<keyword evidence="2" id="KW-1185">Reference proteome</keyword>
<evidence type="ECO:0000313" key="2">
    <source>
        <dbReference type="Proteomes" id="UP001079430"/>
    </source>
</evidence>
<organism evidence="1 2">
    <name type="scientific">Sinorhizobium psoraleae</name>
    <dbReference type="NCBI Taxonomy" id="520838"/>
    <lineage>
        <taxon>Bacteria</taxon>
        <taxon>Pseudomonadati</taxon>
        <taxon>Pseudomonadota</taxon>
        <taxon>Alphaproteobacteria</taxon>
        <taxon>Hyphomicrobiales</taxon>
        <taxon>Rhizobiaceae</taxon>
        <taxon>Sinorhizobium/Ensifer group</taxon>
        <taxon>Sinorhizobium</taxon>
    </lineage>
</organism>
<dbReference type="RefSeq" id="WP_269275476.1">
    <property type="nucleotide sequence ID" value="NZ_JAPVOI010000003.1"/>
</dbReference>
<protein>
    <recommendedName>
        <fullName evidence="3">Acyltransferase 3 domain-containing protein</fullName>
    </recommendedName>
</protein>
<proteinExistence type="predicted"/>
<dbReference type="Proteomes" id="UP001079430">
    <property type="component" value="Unassembled WGS sequence"/>
</dbReference>
<name>A0ABT4KB90_9HYPH</name>
<accession>A0ABT4KB90</accession>
<evidence type="ECO:0000313" key="1">
    <source>
        <dbReference type="EMBL" id="MCZ4089114.1"/>
    </source>
</evidence>
<dbReference type="EMBL" id="JAPVOI010000003">
    <property type="protein sequence ID" value="MCZ4089114.1"/>
    <property type="molecule type" value="Genomic_DNA"/>
</dbReference>
<sequence length="128" mass="13804">MTDIVGMDANVSSRVDLLRIVLVCSIVFVHVPFDRQTSAFPGAYGFLDWLLFHPGEGLLWSGSRFADYPLSDFTMPILVIAVLVACHDLVKRLATDLLGVLAGSQAGSGRMALPAQDGGHASYSPQQR</sequence>
<comment type="caution">
    <text evidence="1">The sequence shown here is derived from an EMBL/GenBank/DDBJ whole genome shotgun (WGS) entry which is preliminary data.</text>
</comment>
<reference evidence="1" key="1">
    <citation type="submission" date="2022-10" db="EMBL/GenBank/DDBJ databases">
        <title>Whole genome sequencing of three plant growth promoting bacteria isolated from Vachellia tortilis subsp. raddiana in Morocco.</title>
        <authorList>
            <person name="Hnini M."/>
            <person name="Zouagui R."/>
            <person name="Zouagui H."/>
            <person name="Chemao Elfihri M.-W."/>
            <person name="Ibrahimi A."/>
            <person name="Sbabou L."/>
            <person name="Aurag J."/>
        </authorList>
    </citation>
    <scope>NUCLEOTIDE SEQUENCE</scope>
    <source>
        <strain evidence="1">LMR678</strain>
    </source>
</reference>
<gene>
    <name evidence="1" type="ORF">O3W52_03255</name>
</gene>
<evidence type="ECO:0008006" key="3">
    <source>
        <dbReference type="Google" id="ProtNLM"/>
    </source>
</evidence>